<proteinExistence type="predicted"/>
<dbReference type="AlphaFoldDB" id="A0A0F9HKK7"/>
<dbReference type="EMBL" id="LAZR01014855">
    <property type="protein sequence ID" value="KKM15657.1"/>
    <property type="molecule type" value="Genomic_DNA"/>
</dbReference>
<accession>A0A0F9HKK7</accession>
<gene>
    <name evidence="1" type="ORF">LCGC14_1693890</name>
</gene>
<reference evidence="1" key="1">
    <citation type="journal article" date="2015" name="Nature">
        <title>Complex archaea that bridge the gap between prokaryotes and eukaryotes.</title>
        <authorList>
            <person name="Spang A."/>
            <person name="Saw J.H."/>
            <person name="Jorgensen S.L."/>
            <person name="Zaremba-Niedzwiedzka K."/>
            <person name="Martijn J."/>
            <person name="Lind A.E."/>
            <person name="van Eijk R."/>
            <person name="Schleper C."/>
            <person name="Guy L."/>
            <person name="Ettema T.J."/>
        </authorList>
    </citation>
    <scope>NUCLEOTIDE SEQUENCE</scope>
</reference>
<feature type="non-terminal residue" evidence="1">
    <location>
        <position position="142"/>
    </location>
</feature>
<protein>
    <recommendedName>
        <fullName evidence="2">FMN-binding glutamate synthase family protein</fullName>
    </recommendedName>
</protein>
<sequence length="142" mass="14698">MSFSKPNYSAATLTSTRFTPAPVSGICVTCVDGCEGPCEIGRSALKGREVLYPIPFGKITAGSEKDYPVDFSHFNIQGTAVGAVGIEADPDIARFSNVDTKTAVGADGGIKMDFPVFTGAVGSTDISRINWDEVAIGAAISG</sequence>
<organism evidence="1">
    <name type="scientific">marine sediment metagenome</name>
    <dbReference type="NCBI Taxonomy" id="412755"/>
    <lineage>
        <taxon>unclassified sequences</taxon>
        <taxon>metagenomes</taxon>
        <taxon>ecological metagenomes</taxon>
    </lineage>
</organism>
<evidence type="ECO:0008006" key="2">
    <source>
        <dbReference type="Google" id="ProtNLM"/>
    </source>
</evidence>
<comment type="caution">
    <text evidence="1">The sequence shown here is derived from an EMBL/GenBank/DDBJ whole genome shotgun (WGS) entry which is preliminary data.</text>
</comment>
<name>A0A0F9HKK7_9ZZZZ</name>
<evidence type="ECO:0000313" key="1">
    <source>
        <dbReference type="EMBL" id="KKM15657.1"/>
    </source>
</evidence>